<dbReference type="InterPro" id="IPR044974">
    <property type="entry name" value="Disease_R_plants"/>
</dbReference>
<dbReference type="InterPro" id="IPR001611">
    <property type="entry name" value="Leu-rich_rpt"/>
</dbReference>
<evidence type="ECO:0000256" key="4">
    <source>
        <dbReference type="ARBA" id="ARBA00022801"/>
    </source>
</evidence>
<dbReference type="Pfam" id="PF00931">
    <property type="entry name" value="NB-ARC"/>
    <property type="match status" value="1"/>
</dbReference>
<evidence type="ECO:0000256" key="6">
    <source>
        <dbReference type="ARBA" id="ARBA00047304"/>
    </source>
</evidence>
<keyword evidence="9" id="KW-1185">Reference proteome</keyword>
<dbReference type="Gene3D" id="3.40.50.10140">
    <property type="entry name" value="Toll/interleukin-1 receptor homology (TIR) domain"/>
    <property type="match status" value="1"/>
</dbReference>
<keyword evidence="3" id="KW-0677">Repeat</keyword>
<dbReference type="SUPFAM" id="SSF52540">
    <property type="entry name" value="P-loop containing nucleoside triphosphate hydrolases"/>
    <property type="match status" value="1"/>
</dbReference>
<dbReference type="InterPro" id="IPR045344">
    <property type="entry name" value="C-JID"/>
</dbReference>
<organism evidence="8 9">
    <name type="scientific">Tanacetum coccineum</name>
    <dbReference type="NCBI Taxonomy" id="301880"/>
    <lineage>
        <taxon>Eukaryota</taxon>
        <taxon>Viridiplantae</taxon>
        <taxon>Streptophyta</taxon>
        <taxon>Embryophyta</taxon>
        <taxon>Tracheophyta</taxon>
        <taxon>Spermatophyta</taxon>
        <taxon>Magnoliopsida</taxon>
        <taxon>eudicotyledons</taxon>
        <taxon>Gunneridae</taxon>
        <taxon>Pentapetalae</taxon>
        <taxon>asterids</taxon>
        <taxon>campanulids</taxon>
        <taxon>Asterales</taxon>
        <taxon>Asteraceae</taxon>
        <taxon>Asteroideae</taxon>
        <taxon>Anthemideae</taxon>
        <taxon>Anthemidinae</taxon>
        <taxon>Tanacetum</taxon>
    </lineage>
</organism>
<evidence type="ECO:0000259" key="7">
    <source>
        <dbReference type="PROSITE" id="PS50104"/>
    </source>
</evidence>
<keyword evidence="2" id="KW-0433">Leucine-rich repeat</keyword>
<comment type="catalytic activity">
    <reaction evidence="6">
        <text>NAD(+) + H2O = ADP-D-ribose + nicotinamide + H(+)</text>
        <dbReference type="Rhea" id="RHEA:16301"/>
        <dbReference type="ChEBI" id="CHEBI:15377"/>
        <dbReference type="ChEBI" id="CHEBI:15378"/>
        <dbReference type="ChEBI" id="CHEBI:17154"/>
        <dbReference type="ChEBI" id="CHEBI:57540"/>
        <dbReference type="ChEBI" id="CHEBI:57967"/>
        <dbReference type="EC" id="3.2.2.6"/>
    </reaction>
    <physiologicalReaction direction="left-to-right" evidence="6">
        <dbReference type="Rhea" id="RHEA:16302"/>
    </physiologicalReaction>
</comment>
<dbReference type="InterPro" id="IPR003591">
    <property type="entry name" value="Leu-rich_rpt_typical-subtyp"/>
</dbReference>
<evidence type="ECO:0000256" key="3">
    <source>
        <dbReference type="ARBA" id="ARBA00022737"/>
    </source>
</evidence>
<dbReference type="PRINTS" id="PR00364">
    <property type="entry name" value="DISEASERSIST"/>
</dbReference>
<evidence type="ECO:0000313" key="8">
    <source>
        <dbReference type="EMBL" id="GJT63275.1"/>
    </source>
</evidence>
<gene>
    <name evidence="8" type="ORF">Tco_1006808</name>
</gene>
<dbReference type="SMART" id="SM00369">
    <property type="entry name" value="LRR_TYP"/>
    <property type="match status" value="4"/>
</dbReference>
<dbReference type="Gene3D" id="3.80.10.10">
    <property type="entry name" value="Ribonuclease Inhibitor"/>
    <property type="match status" value="2"/>
</dbReference>
<dbReference type="Proteomes" id="UP001151760">
    <property type="component" value="Unassembled WGS sequence"/>
</dbReference>
<dbReference type="SUPFAM" id="SSF52200">
    <property type="entry name" value="Toll/Interleukin receptor TIR domain"/>
    <property type="match status" value="1"/>
</dbReference>
<dbReference type="PANTHER" id="PTHR11017">
    <property type="entry name" value="LEUCINE-RICH REPEAT-CONTAINING PROTEIN"/>
    <property type="match status" value="1"/>
</dbReference>
<dbReference type="Gene3D" id="1.10.8.430">
    <property type="entry name" value="Helical domain of apoptotic protease-activating factors"/>
    <property type="match status" value="1"/>
</dbReference>
<dbReference type="InterPro" id="IPR058192">
    <property type="entry name" value="WHD_ROQ1-like"/>
</dbReference>
<dbReference type="InterPro" id="IPR042197">
    <property type="entry name" value="Apaf_helical"/>
</dbReference>
<dbReference type="InterPro" id="IPR003593">
    <property type="entry name" value="AAA+_ATPase"/>
</dbReference>
<comment type="caution">
    <text evidence="8">The sequence shown here is derived from an EMBL/GenBank/DDBJ whole genome shotgun (WGS) entry which is preliminary data.</text>
</comment>
<evidence type="ECO:0000256" key="1">
    <source>
        <dbReference type="ARBA" id="ARBA00011982"/>
    </source>
</evidence>
<reference evidence="8" key="2">
    <citation type="submission" date="2022-01" db="EMBL/GenBank/DDBJ databases">
        <authorList>
            <person name="Yamashiro T."/>
            <person name="Shiraishi A."/>
            <person name="Satake H."/>
            <person name="Nakayama K."/>
        </authorList>
    </citation>
    <scope>NUCLEOTIDE SEQUENCE</scope>
</reference>
<dbReference type="SUPFAM" id="SSF52058">
    <property type="entry name" value="L domain-like"/>
    <property type="match status" value="1"/>
</dbReference>
<dbReference type="InterPro" id="IPR032675">
    <property type="entry name" value="LRR_dom_sf"/>
</dbReference>
<evidence type="ECO:0000256" key="5">
    <source>
        <dbReference type="ARBA" id="ARBA00023027"/>
    </source>
</evidence>
<dbReference type="InterPro" id="IPR027417">
    <property type="entry name" value="P-loop_NTPase"/>
</dbReference>
<dbReference type="Pfam" id="PF13855">
    <property type="entry name" value="LRR_8"/>
    <property type="match status" value="1"/>
</dbReference>
<dbReference type="Gene3D" id="3.40.50.300">
    <property type="entry name" value="P-loop containing nucleotide triphosphate hydrolases"/>
    <property type="match status" value="1"/>
</dbReference>
<dbReference type="Pfam" id="PF23282">
    <property type="entry name" value="WHD_ROQ1"/>
    <property type="match status" value="1"/>
</dbReference>
<dbReference type="SMART" id="SM00255">
    <property type="entry name" value="TIR"/>
    <property type="match status" value="1"/>
</dbReference>
<dbReference type="Pfam" id="PF00560">
    <property type="entry name" value="LRR_1"/>
    <property type="match status" value="1"/>
</dbReference>
<dbReference type="Pfam" id="PF01582">
    <property type="entry name" value="TIR"/>
    <property type="match status" value="1"/>
</dbReference>
<dbReference type="PROSITE" id="PS51450">
    <property type="entry name" value="LRR"/>
    <property type="match status" value="1"/>
</dbReference>
<keyword evidence="4" id="KW-0378">Hydrolase</keyword>
<keyword evidence="5" id="KW-0520">NAD</keyword>
<dbReference type="EC" id="3.2.2.6" evidence="1"/>
<dbReference type="Pfam" id="PF20160">
    <property type="entry name" value="C-JID"/>
    <property type="match status" value="1"/>
</dbReference>
<feature type="domain" description="TIR" evidence="7">
    <location>
        <begin position="10"/>
        <end position="178"/>
    </location>
</feature>
<evidence type="ECO:0000313" key="9">
    <source>
        <dbReference type="Proteomes" id="UP001151760"/>
    </source>
</evidence>
<dbReference type="EMBL" id="BQNB010017446">
    <property type="protein sequence ID" value="GJT63275.1"/>
    <property type="molecule type" value="Genomic_DNA"/>
</dbReference>
<name>A0ABQ5FIT4_9ASTR</name>
<dbReference type="InterPro" id="IPR035897">
    <property type="entry name" value="Toll_tir_struct_dom_sf"/>
</dbReference>
<sequence length="1160" mass="132129">MAASFIPHRWIYDVFVSFRGEDIRKNFMDHMFNDFKQKGIRAFKDNTELPKGEEISPHLYKAIEESRFLIVVFSKNYASSSWCLRELVRILECKLMESPQHEVRIIFYDVKPDVVRKQTGSYAEAFAKHTLSNSTEVDKWKEALSMAANLSGSERQDMTNGFEYKFIECISKDILNKLCVGPLHVGENLVGIDFHLDRLVLSRFVGSDKVNMIGICGISGIGKTTLAKAIYNRIYIHFEGSCFCEDVKGVSKQQGLTQVQMQMIGKIMKTEDMKISSVGEGIMVIKQRIASKPILLVLDDVDDQEQLEALAGSSRWFCPGSLIIFTGKDKQLLSSHRVNEIHDMKYLDGDQSLELFYSFAFEEENPSTCFKELASQVTIHLQGHPLALKIFGRLLYHKSVHVWKSELDRLQTYPNSEIVTKLRPSFDGLASDQKEMFLDIACAFIGENKDFAASVLDGSHCSANAIIEVLSDRFLITVSADCLQIHELIQSMAREIIREEFRQNHRRLWISSEDYDVLDVNKVTEEVEVLVLLLKKNCQNIPIDGQTLTRMKNLRILKICFPEIQGRWQPFAVNFSGRLDSLSNKLRLLYWHGLPLKFLPSDFYPENIVTIDLSYSHIKHFWTTPKCFRRLKFMNLRYCIYLTSTPDFTDIANLEELILEGCKNLVKVHASIGLLKKLLVLNMRDCTCLTSFPSNMEMDSLQILILSGCLKMKKLPEDLAMKSLTELHIDRTSIAELPLFGQQESIRSRWWTSITAPFGLLSKQQHPQRSVSLAGFNMLKSLNFSYCNLVQVPESIGGLSCLNRLNLEGNNLEHVPNAIGGLSCLKDLHLEGNNLLEVPESIGGLLCLERLDLAGNNFTSLPGSLSQLSHLTHLFVNGCKKLEVVPELSDQLMQFSANDCTSLCSVTGSSKDLFMRFSYFSNCPKLFTNLAIDSKASTSETQCLDSSITSQGFTNQFSSFLRGAGIRCAGVQNNKSEFFRFPGSFVQDVDIIYQGNSIPEWFTNTSTENHVKVELPSDWCFNTFRGFGTCVVFKRKKHYCDIVRYYVKNFDGASLGGCYPFNHRRYFERMPIRINESFIWLHYTLDTRKWKEAKNFATFCFKGDEGYEVKECGARVVCDEDLEQDTNLSMLQDLPALSQLEYGGLINLSGHRGEIIQWSW</sequence>
<reference evidence="8" key="1">
    <citation type="journal article" date="2022" name="Int. J. Mol. Sci.">
        <title>Draft Genome of Tanacetum Coccineum: Genomic Comparison of Closely Related Tanacetum-Family Plants.</title>
        <authorList>
            <person name="Yamashiro T."/>
            <person name="Shiraishi A."/>
            <person name="Nakayama K."/>
            <person name="Satake H."/>
        </authorList>
    </citation>
    <scope>NUCLEOTIDE SEQUENCE</scope>
</reference>
<evidence type="ECO:0000256" key="2">
    <source>
        <dbReference type="ARBA" id="ARBA00022614"/>
    </source>
</evidence>
<accession>A0ABQ5FIT4</accession>
<dbReference type="PROSITE" id="PS50104">
    <property type="entry name" value="TIR"/>
    <property type="match status" value="1"/>
</dbReference>
<protein>
    <recommendedName>
        <fullName evidence="1">ADP-ribosyl cyclase/cyclic ADP-ribose hydrolase</fullName>
        <ecNumber evidence="1">3.2.2.6</ecNumber>
    </recommendedName>
</protein>
<dbReference type="InterPro" id="IPR000157">
    <property type="entry name" value="TIR_dom"/>
</dbReference>
<dbReference type="InterPro" id="IPR002182">
    <property type="entry name" value="NB-ARC"/>
</dbReference>
<proteinExistence type="predicted"/>
<dbReference type="SMART" id="SM00382">
    <property type="entry name" value="AAA"/>
    <property type="match status" value="1"/>
</dbReference>
<dbReference type="PANTHER" id="PTHR11017:SF573">
    <property type="entry name" value="ADP-RIBOSYL CYCLASE_CYCLIC ADP-RIBOSE HYDROLASE"/>
    <property type="match status" value="1"/>
</dbReference>